<proteinExistence type="predicted"/>
<feature type="transmembrane region" description="Helical" evidence="2">
    <location>
        <begin position="330"/>
        <end position="353"/>
    </location>
</feature>
<feature type="transmembrane region" description="Helical" evidence="2">
    <location>
        <begin position="359"/>
        <end position="378"/>
    </location>
</feature>
<feature type="transmembrane region" description="Helical" evidence="2">
    <location>
        <begin position="482"/>
        <end position="502"/>
    </location>
</feature>
<accession>F4QSS6</accession>
<evidence type="ECO:0000313" key="4">
    <source>
        <dbReference type="Proteomes" id="UP000006512"/>
    </source>
</evidence>
<dbReference type="SUPFAM" id="SSF46565">
    <property type="entry name" value="Chaperone J-domain"/>
    <property type="match status" value="1"/>
</dbReference>
<sequence>MTGSVWDTLGIARTRDQKEIKRAYARRLKETNPEDDPEGFKTLRTAYERALAGVDDSGDSVFVFPSLKKPEKVEATPVEAAQDAAEPSPPDPRQIHAGLQGRLENLLRKRQVDPDAVLAAFTAVLKSPAMDLVDVHAATEEWLAWLIANRSPRTDILIAPGCDRFGWGGRGLRQRDHFHVQRILARQRDLNFLGEIRKADSEHNAAYRILSAPPKPVTVLSRLLGQAPTHKISDLLDVVRREYPTAIADLNSETVAQWDDYQARPQLGTWGLRFAAASPPCLVGLLLGQWLLPPEWSALSILLIIPPAFAVASLIGVYGFEMPRRMWLSAFVYGAPVWLRYGWALAIVAALAAAAALPASPITALAVAAASLVVAMWARTTGQADTSDGQLPWQLRAAFSEIYLLAWWLVLAFNLVPLMPFLQMSAAMVAAAVVSAYGQRPMFELWLSWPKWGRLLYGLMVLGLATGTAVLLNDVARAGADAWWPGVAAAVAVTVLAHRPLIPLLGEWGFRLKWYSMIGLVWFALHGGAAHVVIAGAAVLLFWAVAHTILVTARDTFSRT</sequence>
<dbReference type="InterPro" id="IPR001623">
    <property type="entry name" value="DnaJ_domain"/>
</dbReference>
<keyword evidence="2" id="KW-0472">Membrane</keyword>
<keyword evidence="2" id="KW-0812">Transmembrane</keyword>
<feature type="transmembrane region" description="Helical" evidence="2">
    <location>
        <begin position="270"/>
        <end position="292"/>
    </location>
</feature>
<evidence type="ECO:0000256" key="2">
    <source>
        <dbReference type="SAM" id="Phobius"/>
    </source>
</evidence>
<dbReference type="HOGENOM" id="CLU_486314_0_0_5"/>
<evidence type="ECO:0000256" key="1">
    <source>
        <dbReference type="SAM" id="MobiDB-lite"/>
    </source>
</evidence>
<feature type="transmembrane region" description="Helical" evidence="2">
    <location>
        <begin position="514"/>
        <end position="545"/>
    </location>
</feature>
<dbReference type="AlphaFoldDB" id="F4QSS6"/>
<dbReference type="STRING" id="715226.ABI_42190"/>
<protein>
    <submittedName>
        <fullName evidence="3">DnaJ domain protein</fullName>
    </submittedName>
</protein>
<evidence type="ECO:0000313" key="3">
    <source>
        <dbReference type="EMBL" id="EGF89796.1"/>
    </source>
</evidence>
<name>F4QSS6_9CAUL</name>
<dbReference type="CDD" id="cd06257">
    <property type="entry name" value="DnaJ"/>
    <property type="match status" value="1"/>
</dbReference>
<dbReference type="Proteomes" id="UP000006512">
    <property type="component" value="Unassembled WGS sequence"/>
</dbReference>
<gene>
    <name evidence="3" type="ORF">ABI_42190</name>
</gene>
<feature type="region of interest" description="Disordered" evidence="1">
    <location>
        <begin position="74"/>
        <end position="94"/>
    </location>
</feature>
<keyword evidence="4" id="KW-1185">Reference proteome</keyword>
<keyword evidence="2" id="KW-1133">Transmembrane helix</keyword>
<dbReference type="eggNOG" id="COG0666">
    <property type="taxonomic scope" value="Bacteria"/>
</dbReference>
<reference evidence="4" key="1">
    <citation type="submission" date="2011-03" db="EMBL/GenBank/DDBJ databases">
        <title>Draft genome sequence of Brevundimonas diminuta.</title>
        <authorList>
            <person name="Brown P.J.B."/>
            <person name="Buechlein A."/>
            <person name="Hemmerich C."/>
            <person name="Brun Y.V."/>
        </authorList>
    </citation>
    <scope>NUCLEOTIDE SEQUENCE [LARGE SCALE GENOMIC DNA]</scope>
    <source>
        <strain evidence="4">C19</strain>
    </source>
</reference>
<feature type="transmembrane region" description="Helical" evidence="2">
    <location>
        <begin position="455"/>
        <end position="476"/>
    </location>
</feature>
<dbReference type="InterPro" id="IPR036869">
    <property type="entry name" value="J_dom_sf"/>
</dbReference>
<feature type="transmembrane region" description="Helical" evidence="2">
    <location>
        <begin position="298"/>
        <end position="318"/>
    </location>
</feature>
<dbReference type="EMBL" id="GL883080">
    <property type="protein sequence ID" value="EGF89796.1"/>
    <property type="molecule type" value="Genomic_DNA"/>
</dbReference>
<feature type="transmembrane region" description="Helical" evidence="2">
    <location>
        <begin position="398"/>
        <end position="416"/>
    </location>
</feature>
<organism evidence="3 4">
    <name type="scientific">Asticcacaulis biprosthecium C19</name>
    <dbReference type="NCBI Taxonomy" id="715226"/>
    <lineage>
        <taxon>Bacteria</taxon>
        <taxon>Pseudomonadati</taxon>
        <taxon>Pseudomonadota</taxon>
        <taxon>Alphaproteobacteria</taxon>
        <taxon>Caulobacterales</taxon>
        <taxon>Caulobacteraceae</taxon>
        <taxon>Asticcacaulis</taxon>
    </lineage>
</organism>